<evidence type="ECO:0000256" key="1">
    <source>
        <dbReference type="ARBA" id="ARBA00022777"/>
    </source>
</evidence>
<gene>
    <name evidence="3" type="ORF">OG849_30115</name>
</gene>
<evidence type="ECO:0000313" key="3">
    <source>
        <dbReference type="EMBL" id="WSB11205.1"/>
    </source>
</evidence>
<sequence>MERETGTRDSTVRERCAAGLPRRPGGIGVGTAFGTFGELLQGALPERDGDFLVTLPVERNTVATFRPGPAGGGLRVDPPHKGKALRLAGMVLAELGEEPSGFLSIESALPEGKGMASSSADLVATARAVTGALGAELSCRRLETMLARIEPTDGVLYPGVVAFHHCSVRLRQRMASPPPMTVVAVDEGGQIDTVAFNRIPKPFTTRQHVEYARLLDELSQALEEGDAVTVGAIATRSAALNQALNPKLTLEPMIRLCSEYGGLGVVNAHSGTTLGILLLDSAPDHAVRLEALTRACRELTGSVAVHRVLTFDAAPDHPRWSTV</sequence>
<dbReference type="Gene3D" id="3.30.230.10">
    <property type="match status" value="1"/>
</dbReference>
<dbReference type="Proteomes" id="UP001356428">
    <property type="component" value="Chromosome"/>
</dbReference>
<dbReference type="InterPro" id="IPR020568">
    <property type="entry name" value="Ribosomal_Su5_D2-typ_SF"/>
</dbReference>
<dbReference type="PIRSF" id="PIRSF033887">
    <property type="entry name" value="PduX"/>
    <property type="match status" value="1"/>
</dbReference>
<dbReference type="SUPFAM" id="SSF54211">
    <property type="entry name" value="Ribosomal protein S5 domain 2-like"/>
    <property type="match status" value="1"/>
</dbReference>
<keyword evidence="4" id="KW-1185">Reference proteome</keyword>
<reference evidence="3 4" key="1">
    <citation type="submission" date="2022-10" db="EMBL/GenBank/DDBJ databases">
        <title>The complete genomes of actinobacterial strains from the NBC collection.</title>
        <authorList>
            <person name="Joergensen T.S."/>
            <person name="Alvarez Arevalo M."/>
            <person name="Sterndorff E.B."/>
            <person name="Faurdal D."/>
            <person name="Vuksanovic O."/>
            <person name="Mourched A.-S."/>
            <person name="Charusanti P."/>
            <person name="Shaw S."/>
            <person name="Blin K."/>
            <person name="Weber T."/>
        </authorList>
    </citation>
    <scope>NUCLEOTIDE SEQUENCE [LARGE SCALE GENOMIC DNA]</scope>
    <source>
        <strain evidence="3 4">NBC 01792</strain>
    </source>
</reference>
<dbReference type="Pfam" id="PF00288">
    <property type="entry name" value="GHMP_kinases_N"/>
    <property type="match status" value="1"/>
</dbReference>
<protein>
    <submittedName>
        <fullName evidence="3">Kinase</fullName>
    </submittedName>
</protein>
<feature type="domain" description="GHMP kinase N-terminal" evidence="2">
    <location>
        <begin position="88"/>
        <end position="150"/>
    </location>
</feature>
<dbReference type="RefSeq" id="WP_326702816.1">
    <property type="nucleotide sequence ID" value="NZ_CP108861.1"/>
</dbReference>
<dbReference type="InterPro" id="IPR012363">
    <property type="entry name" value="PduX"/>
</dbReference>
<keyword evidence="1 3" id="KW-0808">Transferase</keyword>
<dbReference type="GO" id="GO:0016301">
    <property type="term" value="F:kinase activity"/>
    <property type="evidence" value="ECO:0007669"/>
    <property type="project" value="UniProtKB-KW"/>
</dbReference>
<dbReference type="InterPro" id="IPR006204">
    <property type="entry name" value="GHMP_kinase_N_dom"/>
</dbReference>
<accession>A0ABZ1F4M6</accession>
<dbReference type="InterPro" id="IPR014721">
    <property type="entry name" value="Ribsml_uS5_D2-typ_fold_subgr"/>
</dbReference>
<evidence type="ECO:0000259" key="2">
    <source>
        <dbReference type="Pfam" id="PF00288"/>
    </source>
</evidence>
<proteinExistence type="predicted"/>
<organism evidence="3 4">
    <name type="scientific">Streptomyces cyaneofuscatus</name>
    <dbReference type="NCBI Taxonomy" id="66883"/>
    <lineage>
        <taxon>Bacteria</taxon>
        <taxon>Bacillati</taxon>
        <taxon>Actinomycetota</taxon>
        <taxon>Actinomycetes</taxon>
        <taxon>Kitasatosporales</taxon>
        <taxon>Streptomycetaceae</taxon>
        <taxon>Streptomyces</taxon>
    </lineage>
</organism>
<evidence type="ECO:0000313" key="4">
    <source>
        <dbReference type="Proteomes" id="UP001356428"/>
    </source>
</evidence>
<name>A0ABZ1F4M6_9ACTN</name>
<dbReference type="EMBL" id="CP109083">
    <property type="protein sequence ID" value="WSB11205.1"/>
    <property type="molecule type" value="Genomic_DNA"/>
</dbReference>
<keyword evidence="1 3" id="KW-0418">Kinase</keyword>